<reference evidence="2 3" key="1">
    <citation type="journal article" date="2023" name="Int. J. Syst. Evol. Microbiol.">
        <title>Terrisporobacter hibernicus sp. nov., isolated from bovine faeces in Northern Ireland.</title>
        <authorList>
            <person name="Mitchell M."/>
            <person name="Nguyen S.V."/>
            <person name="Connor M."/>
            <person name="Fairley D.J."/>
            <person name="Donoghue O."/>
            <person name="Marshall H."/>
            <person name="Koolman L."/>
            <person name="McMullan G."/>
            <person name="Schaffer K.E."/>
            <person name="McGrath J.W."/>
            <person name="Fanning S."/>
        </authorList>
    </citation>
    <scope>NUCLEOTIDE SEQUENCE [LARGE SCALE GENOMIC DNA]</scope>
    <source>
        <strain evidence="2 3">MCA3</strain>
    </source>
</reference>
<feature type="region of interest" description="Disordered" evidence="1">
    <location>
        <begin position="18"/>
        <end position="136"/>
    </location>
</feature>
<evidence type="ECO:0008006" key="4">
    <source>
        <dbReference type="Google" id="ProtNLM"/>
    </source>
</evidence>
<evidence type="ECO:0000256" key="1">
    <source>
        <dbReference type="SAM" id="MobiDB-lite"/>
    </source>
</evidence>
<feature type="compositionally biased region" description="Basic and acidic residues" evidence="1">
    <location>
        <begin position="82"/>
        <end position="105"/>
    </location>
</feature>
<dbReference type="KEGG" id="tem:JW646_18575"/>
<name>A0AAX2ZGN3_9FIRM</name>
<dbReference type="EMBL" id="CP081135">
    <property type="protein sequence ID" value="UEL47600.1"/>
    <property type="molecule type" value="Genomic_DNA"/>
</dbReference>
<keyword evidence="3" id="KW-1185">Reference proteome</keyword>
<feature type="compositionally biased region" description="Basic residues" evidence="1">
    <location>
        <begin position="72"/>
        <end position="81"/>
    </location>
</feature>
<accession>A0AAX2ZGN3</accession>
<dbReference type="Proteomes" id="UP001198983">
    <property type="component" value="Chromosome"/>
</dbReference>
<dbReference type="RefSeq" id="WP_228415974.1">
    <property type="nucleotide sequence ID" value="NZ_CP081135.1"/>
</dbReference>
<gene>
    <name evidence="2" type="ORF">JW646_18575</name>
</gene>
<feature type="compositionally biased region" description="Basic and acidic residues" evidence="1">
    <location>
        <begin position="113"/>
        <end position="136"/>
    </location>
</feature>
<protein>
    <recommendedName>
        <fullName evidence="4">Lipoprotein</fullName>
    </recommendedName>
</protein>
<dbReference type="AlphaFoldDB" id="A0AAX2ZGN3"/>
<evidence type="ECO:0000313" key="2">
    <source>
        <dbReference type="EMBL" id="UEL47600.1"/>
    </source>
</evidence>
<proteinExistence type="predicted"/>
<feature type="compositionally biased region" description="Low complexity" evidence="1">
    <location>
        <begin position="61"/>
        <end position="71"/>
    </location>
</feature>
<feature type="compositionally biased region" description="Basic and acidic residues" evidence="1">
    <location>
        <begin position="26"/>
        <end position="60"/>
    </location>
</feature>
<sequence>MKKILSFIISGVICIGLSGCTNSNTTKDEPNEDTKVEQNKDNNNEKETDKSSNESDKSSDKTSSGSESGTKSIKKSTKKNTKKENQDGYIKDGTHLGEEGKKQDEGYVYDPDADTRDKEYWDSFKEDEDKNTDEQKTKYYINGKEVSYKEWLKSNKKAQQSEEYWDSNKE</sequence>
<organism evidence="2 3">
    <name type="scientific">Terrisporobacter hibernicus</name>
    <dbReference type="NCBI Taxonomy" id="2813371"/>
    <lineage>
        <taxon>Bacteria</taxon>
        <taxon>Bacillati</taxon>
        <taxon>Bacillota</taxon>
        <taxon>Clostridia</taxon>
        <taxon>Peptostreptococcales</taxon>
        <taxon>Peptostreptococcaceae</taxon>
        <taxon>Terrisporobacter</taxon>
    </lineage>
</organism>
<dbReference type="PROSITE" id="PS51257">
    <property type="entry name" value="PROKAR_LIPOPROTEIN"/>
    <property type="match status" value="1"/>
</dbReference>
<evidence type="ECO:0000313" key="3">
    <source>
        <dbReference type="Proteomes" id="UP001198983"/>
    </source>
</evidence>